<dbReference type="Pfam" id="PF02518">
    <property type="entry name" value="HATPase_c"/>
    <property type="match status" value="1"/>
</dbReference>
<dbReference type="SMART" id="SM00387">
    <property type="entry name" value="HATPase_c"/>
    <property type="match status" value="1"/>
</dbReference>
<dbReference type="Proteomes" id="UP000323876">
    <property type="component" value="Unassembled WGS sequence"/>
</dbReference>
<keyword evidence="6" id="KW-0812">Transmembrane</keyword>
<dbReference type="GO" id="GO:0005524">
    <property type="term" value="F:ATP binding"/>
    <property type="evidence" value="ECO:0007669"/>
    <property type="project" value="UniProtKB-KW"/>
</dbReference>
<evidence type="ECO:0000256" key="10">
    <source>
        <dbReference type="ARBA" id="ARBA00022989"/>
    </source>
</evidence>
<dbReference type="GO" id="GO:0000160">
    <property type="term" value="P:phosphorelay signal transduction system"/>
    <property type="evidence" value="ECO:0007669"/>
    <property type="project" value="UniProtKB-KW"/>
</dbReference>
<keyword evidence="8" id="KW-0418">Kinase</keyword>
<evidence type="ECO:0000256" key="8">
    <source>
        <dbReference type="ARBA" id="ARBA00022777"/>
    </source>
</evidence>
<evidence type="ECO:0000256" key="3">
    <source>
        <dbReference type="ARBA" id="ARBA00012438"/>
    </source>
</evidence>
<evidence type="ECO:0000256" key="7">
    <source>
        <dbReference type="ARBA" id="ARBA00022741"/>
    </source>
</evidence>
<feature type="compositionally biased region" description="Polar residues" evidence="12">
    <location>
        <begin position="647"/>
        <end position="661"/>
    </location>
</feature>
<evidence type="ECO:0000256" key="9">
    <source>
        <dbReference type="ARBA" id="ARBA00022840"/>
    </source>
</evidence>
<evidence type="ECO:0000256" key="6">
    <source>
        <dbReference type="ARBA" id="ARBA00022692"/>
    </source>
</evidence>
<protein>
    <recommendedName>
        <fullName evidence="3">histidine kinase</fullName>
        <ecNumber evidence="3">2.7.13.3</ecNumber>
    </recommendedName>
</protein>
<dbReference type="Gene3D" id="3.30.565.10">
    <property type="entry name" value="Histidine kinase-like ATPase, C-terminal domain"/>
    <property type="match status" value="1"/>
</dbReference>
<organism evidence="14 15">
    <name type="scientific">Nocardia colli</name>
    <dbReference type="NCBI Taxonomy" id="2545717"/>
    <lineage>
        <taxon>Bacteria</taxon>
        <taxon>Bacillati</taxon>
        <taxon>Actinomycetota</taxon>
        <taxon>Actinomycetes</taxon>
        <taxon>Mycobacteriales</taxon>
        <taxon>Nocardiaceae</taxon>
        <taxon>Nocardia</taxon>
    </lineage>
</organism>
<feature type="domain" description="Histidine kinase" evidence="13">
    <location>
        <begin position="500"/>
        <end position="610"/>
    </location>
</feature>
<dbReference type="GO" id="GO:0004673">
    <property type="term" value="F:protein histidine kinase activity"/>
    <property type="evidence" value="ECO:0007669"/>
    <property type="project" value="UniProtKB-EC"/>
</dbReference>
<keyword evidence="10" id="KW-0472">Membrane</keyword>
<keyword evidence="4" id="KW-0597">Phosphoprotein</keyword>
<evidence type="ECO:0000256" key="12">
    <source>
        <dbReference type="SAM" id="MobiDB-lite"/>
    </source>
</evidence>
<sequence>MEAAPRSWQFSLSNMSVTRKVGIVLLLPVLLASAFAGLRIKDELGVISKLDAATEQARILRPILEFSQATEQLAIAAVNARPEDPIDTVAAKFDQSAIDLETALRTKKVDDSTTKELPAAIAVARTMRNGLRTSSPATIGGQVDEVGTRIITAISVSSSIEEIVIQRYFLQLGLMTNASRLLTQEQIMSATASGGNNPAALAGMLTTLGAEMMLTYSYPQMSPSSATNAQVLIDQVQTRIGALSQSPNSLGSNGVITDSLKTSSEAYRQATTVLLNTIDDKLADRTIELRSAVLRDVAIVITTLLAGLALALGVARSLVVPIRRLRHDALQVAHVDLPNEIEVVRTGGATPKITPVDIRTTEEIGQLARAVDDIHQASLHLAAEQARLRVQIGSMFETLSRRSQSLVEQQLALIEDLEHDEDNTERLQSLFRLDHLATRMRRNGDNLLVLAGTALRRGQLHPVQLSDMLWSAVSQVEDYQRVEIGAVPDGIVAGEPAIDIEHLLAELIDNALRYSPPTTPVTLSVARAVDGGYLIEIIDRGLGMSTEDLRAINDRLSSGGEVTVETARRMGLFVVGRLAKRHTITANLRRTSTTAQQPGVTASVHLPGALVAPPLDATDPTGKPLELTGDYELPAQPRTLVPVPSLPQHNSPRFEVSSTGLPQRRPAIRVAEPPGQPAVSVPTRTNTPDTDSDTQPPTEPWSINTPTDDRSPFGPPTAGVTGSGPSRPADEERPTDFWAESDAKDAGQELTIPQQRVPREAEQPNVAREPSRTTSRSGLPIRRPAAVPEPEPAPPRAVEPAMVTSSRLQPVAGASPTPIYQRMVSEWLVEPATSQTAETTWTSPADVGWSAAEEATHPTPTGRTSGGLPIRTPGAQLVPGGLAQADESGARDPEEIRNNLTRHLSGVRSGRANAQYDDGGLA</sequence>
<evidence type="ECO:0000256" key="5">
    <source>
        <dbReference type="ARBA" id="ARBA00022679"/>
    </source>
</evidence>
<evidence type="ECO:0000256" key="2">
    <source>
        <dbReference type="ARBA" id="ARBA00004370"/>
    </source>
</evidence>
<evidence type="ECO:0000313" key="15">
    <source>
        <dbReference type="Proteomes" id="UP000323876"/>
    </source>
</evidence>
<evidence type="ECO:0000256" key="11">
    <source>
        <dbReference type="ARBA" id="ARBA00023012"/>
    </source>
</evidence>
<dbReference type="AlphaFoldDB" id="A0A5N0EFX0"/>
<proteinExistence type="predicted"/>
<dbReference type="InterPro" id="IPR036890">
    <property type="entry name" value="HATPase_C_sf"/>
</dbReference>
<dbReference type="InterPro" id="IPR003594">
    <property type="entry name" value="HATPase_dom"/>
</dbReference>
<evidence type="ECO:0000256" key="4">
    <source>
        <dbReference type="ARBA" id="ARBA00022553"/>
    </source>
</evidence>
<keyword evidence="5" id="KW-0808">Transferase</keyword>
<dbReference type="SMART" id="SM00304">
    <property type="entry name" value="HAMP"/>
    <property type="match status" value="2"/>
</dbReference>
<evidence type="ECO:0000313" key="14">
    <source>
        <dbReference type="EMBL" id="KAA8887863.1"/>
    </source>
</evidence>
<dbReference type="InterPro" id="IPR003660">
    <property type="entry name" value="HAMP_dom"/>
</dbReference>
<dbReference type="EMBL" id="VXLC01000004">
    <property type="protein sequence ID" value="KAA8887863.1"/>
    <property type="molecule type" value="Genomic_DNA"/>
</dbReference>
<feature type="compositionally biased region" description="Basic and acidic residues" evidence="12">
    <location>
        <begin position="888"/>
        <end position="897"/>
    </location>
</feature>
<dbReference type="Gene3D" id="6.10.340.10">
    <property type="match status" value="1"/>
</dbReference>
<comment type="caution">
    <text evidence="14">The sequence shown here is derived from an EMBL/GenBank/DDBJ whole genome shotgun (WGS) entry which is preliminary data.</text>
</comment>
<feature type="compositionally biased region" description="Low complexity" evidence="12">
    <location>
        <begin position="685"/>
        <end position="696"/>
    </location>
</feature>
<keyword evidence="10" id="KW-1133">Transmembrane helix</keyword>
<evidence type="ECO:0000256" key="1">
    <source>
        <dbReference type="ARBA" id="ARBA00000085"/>
    </source>
</evidence>
<gene>
    <name evidence="14" type="ORF">F3087_12215</name>
</gene>
<dbReference type="PROSITE" id="PS50109">
    <property type="entry name" value="HIS_KIN"/>
    <property type="match status" value="1"/>
</dbReference>
<keyword evidence="7" id="KW-0547">Nucleotide-binding</keyword>
<dbReference type="RefSeq" id="WP_150402037.1">
    <property type="nucleotide sequence ID" value="NZ_VXLC01000004.1"/>
</dbReference>
<keyword evidence="11" id="KW-0902">Two-component regulatory system</keyword>
<comment type="catalytic activity">
    <reaction evidence="1">
        <text>ATP + protein L-histidine = ADP + protein N-phospho-L-histidine.</text>
        <dbReference type="EC" id="2.7.13.3"/>
    </reaction>
</comment>
<dbReference type="OrthoDB" id="4652229at2"/>
<feature type="compositionally biased region" description="Basic and acidic residues" evidence="12">
    <location>
        <begin position="728"/>
        <end position="747"/>
    </location>
</feature>
<name>A0A5N0EFX0_9NOCA</name>
<dbReference type="GO" id="GO:0016020">
    <property type="term" value="C:membrane"/>
    <property type="evidence" value="ECO:0007669"/>
    <property type="project" value="UniProtKB-SubCell"/>
</dbReference>
<keyword evidence="9" id="KW-0067">ATP-binding</keyword>
<dbReference type="PANTHER" id="PTHR44936:SF9">
    <property type="entry name" value="SENSOR PROTEIN CREC"/>
    <property type="match status" value="1"/>
</dbReference>
<dbReference type="InterPro" id="IPR005467">
    <property type="entry name" value="His_kinase_dom"/>
</dbReference>
<feature type="region of interest" description="Disordered" evidence="12">
    <location>
        <begin position="849"/>
        <end position="922"/>
    </location>
</feature>
<dbReference type="InterPro" id="IPR050980">
    <property type="entry name" value="2C_sensor_his_kinase"/>
</dbReference>
<comment type="subcellular location">
    <subcellularLocation>
        <location evidence="2">Membrane</location>
    </subcellularLocation>
</comment>
<dbReference type="EC" id="2.7.13.3" evidence="3"/>
<evidence type="ECO:0000259" key="13">
    <source>
        <dbReference type="PROSITE" id="PS50109"/>
    </source>
</evidence>
<keyword evidence="15" id="KW-1185">Reference proteome</keyword>
<feature type="region of interest" description="Disordered" evidence="12">
    <location>
        <begin position="610"/>
        <end position="803"/>
    </location>
</feature>
<feature type="compositionally biased region" description="Pro residues" evidence="12">
    <location>
        <begin position="787"/>
        <end position="797"/>
    </location>
</feature>
<accession>A0A5N0EFX0</accession>
<dbReference type="PANTHER" id="PTHR44936">
    <property type="entry name" value="SENSOR PROTEIN CREC"/>
    <property type="match status" value="1"/>
</dbReference>
<dbReference type="SUPFAM" id="SSF55874">
    <property type="entry name" value="ATPase domain of HSP90 chaperone/DNA topoisomerase II/histidine kinase"/>
    <property type="match status" value="1"/>
</dbReference>
<reference evidence="14 15" key="1">
    <citation type="submission" date="2019-09" db="EMBL/GenBank/DDBJ databases">
        <authorList>
            <person name="Wang X."/>
        </authorList>
    </citation>
    <scope>NUCLEOTIDE SEQUENCE [LARGE SCALE GENOMIC DNA]</scope>
    <source>
        <strain evidence="14 15">CICC 11023</strain>
    </source>
</reference>